<feature type="chain" id="PRO_5040423299" evidence="1">
    <location>
        <begin position="21"/>
        <end position="690"/>
    </location>
</feature>
<keyword evidence="3" id="KW-1185">Reference proteome</keyword>
<accession>A0A9N9WSF7</accession>
<evidence type="ECO:0000313" key="2">
    <source>
        <dbReference type="EMBL" id="CAG9804303.1"/>
    </source>
</evidence>
<evidence type="ECO:0000256" key="1">
    <source>
        <dbReference type="SAM" id="SignalP"/>
    </source>
</evidence>
<organism evidence="2 3">
    <name type="scientific">Chironomus riparius</name>
    <dbReference type="NCBI Taxonomy" id="315576"/>
    <lineage>
        <taxon>Eukaryota</taxon>
        <taxon>Metazoa</taxon>
        <taxon>Ecdysozoa</taxon>
        <taxon>Arthropoda</taxon>
        <taxon>Hexapoda</taxon>
        <taxon>Insecta</taxon>
        <taxon>Pterygota</taxon>
        <taxon>Neoptera</taxon>
        <taxon>Endopterygota</taxon>
        <taxon>Diptera</taxon>
        <taxon>Nematocera</taxon>
        <taxon>Chironomoidea</taxon>
        <taxon>Chironomidae</taxon>
        <taxon>Chironominae</taxon>
        <taxon>Chironomus</taxon>
    </lineage>
</organism>
<keyword evidence="1" id="KW-0732">Signal</keyword>
<reference evidence="2" key="1">
    <citation type="submission" date="2022-01" db="EMBL/GenBank/DDBJ databases">
        <authorList>
            <person name="King R."/>
        </authorList>
    </citation>
    <scope>NUCLEOTIDE SEQUENCE</scope>
</reference>
<dbReference type="OrthoDB" id="7790622at2759"/>
<evidence type="ECO:0000313" key="3">
    <source>
        <dbReference type="Proteomes" id="UP001153620"/>
    </source>
</evidence>
<sequence>MRIYLSLLVLVCINCGISLGIQFKDDDSGTSESDLGQTKIEGAARFFPNNEETDERYSKISGTKFANDDYESFNNQNRKQLNFNGKMPVHSPPTQAFLSENQFYHHQQQQPQPVYRPSINSVNINPIRKRPKFPYQFASPYSHYSSDLASPIYQNYANYYQYTSQPYQQNQQASSLYYDYYNPTHYPSSQTHSTGASNGANYYGHPLHQPNYYTNNYANQYGYQRLSPQTSNGNLPNFINNIRDANGPLGQLSTVGTQFSKALEDISINDDLQCVPKLLCQMIRNPRRPSQLPSFLNVPGITAIISALPSSSPLMNFGRAALLGLSGGECDTAYPRCPRDETQVLYYLNNHRGGFFRFFNGGSSFGGDEDFLQQQASQQQQQVNQQQPSQGLNMLALQALADTLSGNSGGGNLFNLNNIFSSPSNQRPTVQQQQYYQGLQADQSQSAGGFLSSLKPSTLTDVVSNLLTGIGNRFTRHSVRNKRSMYDEGHKIQRRIVNLKDNVVKFIDAAPEQHKNTLFDELERPFTFSNDNRINSEKYQQQNYALKFPHDVQSNSAINQGNFVSSSDVANRLKMLFPDVENFSEQFTRNLLRLMLSDQGKEILTGSQRPINNLNIQSVNRYPATQSSENAGNSGFLNYNQYSFNNRQQQQKQQNKYTNNGNRSHIVYVTNGQGQLDYTLNELTGEKTRY</sequence>
<reference evidence="2" key="2">
    <citation type="submission" date="2022-10" db="EMBL/GenBank/DDBJ databases">
        <authorList>
            <consortium name="ENA_rothamsted_submissions"/>
            <consortium name="culmorum"/>
            <person name="King R."/>
        </authorList>
    </citation>
    <scope>NUCLEOTIDE SEQUENCE</scope>
</reference>
<gene>
    <name evidence="2" type="ORF">CHIRRI_LOCUS7194</name>
</gene>
<dbReference type="EMBL" id="OU895878">
    <property type="protein sequence ID" value="CAG9804303.1"/>
    <property type="molecule type" value="Genomic_DNA"/>
</dbReference>
<feature type="signal peptide" evidence="1">
    <location>
        <begin position="1"/>
        <end position="20"/>
    </location>
</feature>
<dbReference type="AlphaFoldDB" id="A0A9N9WSF7"/>
<protein>
    <submittedName>
        <fullName evidence="2">Uncharacterized protein</fullName>
    </submittedName>
</protein>
<proteinExistence type="predicted"/>
<dbReference type="Proteomes" id="UP001153620">
    <property type="component" value="Chromosome 2"/>
</dbReference>
<name>A0A9N9WSF7_9DIPT</name>